<dbReference type="PROSITE" id="PS50893">
    <property type="entry name" value="ABC_TRANSPORTER_2"/>
    <property type="match status" value="1"/>
</dbReference>
<dbReference type="Pfam" id="PF00005">
    <property type="entry name" value="ABC_tran"/>
    <property type="match status" value="1"/>
</dbReference>
<feature type="domain" description="ABC transporter" evidence="7">
    <location>
        <begin position="4"/>
        <end position="236"/>
    </location>
</feature>
<dbReference type="EMBL" id="JBHRTI010000007">
    <property type="protein sequence ID" value="MFC3148520.1"/>
    <property type="molecule type" value="Genomic_DNA"/>
</dbReference>
<evidence type="ECO:0000256" key="6">
    <source>
        <dbReference type="ARBA" id="ARBA00037066"/>
    </source>
</evidence>
<dbReference type="PANTHER" id="PTHR42794">
    <property type="entry name" value="HEMIN IMPORT ATP-BINDING PROTEIN HMUV"/>
    <property type="match status" value="1"/>
</dbReference>
<comment type="caution">
    <text evidence="8">The sequence shown here is derived from an EMBL/GenBank/DDBJ whole genome shotgun (WGS) entry which is preliminary data.</text>
</comment>
<dbReference type="RefSeq" id="WP_377304558.1">
    <property type="nucleotide sequence ID" value="NZ_CP180191.1"/>
</dbReference>
<evidence type="ECO:0000256" key="4">
    <source>
        <dbReference type="ARBA" id="ARBA00022840"/>
    </source>
</evidence>
<dbReference type="InterPro" id="IPR017871">
    <property type="entry name" value="ABC_transporter-like_CS"/>
</dbReference>
<organism evidence="8 9">
    <name type="scientific">Piscinibacterium candidicorallinum</name>
    <dbReference type="NCBI Taxonomy" id="1793872"/>
    <lineage>
        <taxon>Bacteria</taxon>
        <taxon>Pseudomonadati</taxon>
        <taxon>Pseudomonadota</taxon>
        <taxon>Betaproteobacteria</taxon>
        <taxon>Burkholderiales</taxon>
        <taxon>Piscinibacterium</taxon>
    </lineage>
</organism>
<keyword evidence="2" id="KW-0472">Membrane</keyword>
<name>A0ABV7H8R6_9BURK</name>
<keyword evidence="9" id="KW-1185">Reference proteome</keyword>
<proteinExistence type="predicted"/>
<evidence type="ECO:0000313" key="9">
    <source>
        <dbReference type="Proteomes" id="UP001595556"/>
    </source>
</evidence>
<evidence type="ECO:0000256" key="1">
    <source>
        <dbReference type="ARBA" id="ARBA00022448"/>
    </source>
</evidence>
<dbReference type="Proteomes" id="UP001595556">
    <property type="component" value="Unassembled WGS sequence"/>
</dbReference>
<keyword evidence="3" id="KW-0547">Nucleotide-binding</keyword>
<keyword evidence="2" id="KW-1003">Cell membrane</keyword>
<gene>
    <name evidence="8" type="ORF">ACFOEN_12885</name>
</gene>
<evidence type="ECO:0000259" key="7">
    <source>
        <dbReference type="PROSITE" id="PS50893"/>
    </source>
</evidence>
<sequence length="263" mass="27857">MSSIRAAGLGVRLGERTVLHAIDAELSIGWTAVVGPNGAGKSTLLRALAGLLPGTTGSVAIDGMPLATLAAQQRARKIAWLSQLSPADADLTVRETVALGRLPHVGLFGAMRPEDDAAVDDALTRMACRDWQDRRLPQLSGGERQRVLLARALATQAPILLLDEPTTHLDPPHQVSLIRLLRELAGQCVVVSVLHDLSLALHADQLLLMDAGRVQAHGSSRSPLLHHALAAVFGGSIQVDDTQAVPRIQLVHALHAPHQDASP</sequence>
<keyword evidence="1" id="KW-0813">Transport</keyword>
<evidence type="ECO:0000256" key="2">
    <source>
        <dbReference type="ARBA" id="ARBA00022475"/>
    </source>
</evidence>
<keyword evidence="5" id="KW-1278">Translocase</keyword>
<dbReference type="PROSITE" id="PS00211">
    <property type="entry name" value="ABC_TRANSPORTER_1"/>
    <property type="match status" value="1"/>
</dbReference>
<evidence type="ECO:0000256" key="5">
    <source>
        <dbReference type="ARBA" id="ARBA00022967"/>
    </source>
</evidence>
<dbReference type="InterPro" id="IPR003439">
    <property type="entry name" value="ABC_transporter-like_ATP-bd"/>
</dbReference>
<comment type="function">
    <text evidence="6">Part of the ABC transporter complex HmuTUV involved in hemin import. Responsible for energy coupling to the transport system.</text>
</comment>
<reference evidence="9" key="1">
    <citation type="journal article" date="2019" name="Int. J. Syst. Evol. Microbiol.">
        <title>The Global Catalogue of Microorganisms (GCM) 10K type strain sequencing project: providing services to taxonomists for standard genome sequencing and annotation.</title>
        <authorList>
            <consortium name="The Broad Institute Genomics Platform"/>
            <consortium name="The Broad Institute Genome Sequencing Center for Infectious Disease"/>
            <person name="Wu L."/>
            <person name="Ma J."/>
        </authorList>
    </citation>
    <scope>NUCLEOTIDE SEQUENCE [LARGE SCALE GENOMIC DNA]</scope>
    <source>
        <strain evidence="9">KCTC 52168</strain>
    </source>
</reference>
<protein>
    <submittedName>
        <fullName evidence="8">ABC transporter ATP-binding protein</fullName>
    </submittedName>
</protein>
<dbReference type="Gene3D" id="3.40.50.300">
    <property type="entry name" value="P-loop containing nucleotide triphosphate hydrolases"/>
    <property type="match status" value="1"/>
</dbReference>
<keyword evidence="4 8" id="KW-0067">ATP-binding</keyword>
<dbReference type="InterPro" id="IPR003593">
    <property type="entry name" value="AAA+_ATPase"/>
</dbReference>
<dbReference type="PANTHER" id="PTHR42794:SF1">
    <property type="entry name" value="HEMIN IMPORT ATP-BINDING PROTEIN HMUV"/>
    <property type="match status" value="1"/>
</dbReference>
<dbReference type="InterPro" id="IPR027417">
    <property type="entry name" value="P-loop_NTPase"/>
</dbReference>
<dbReference type="SUPFAM" id="SSF52540">
    <property type="entry name" value="P-loop containing nucleoside triphosphate hydrolases"/>
    <property type="match status" value="1"/>
</dbReference>
<accession>A0ABV7H8R6</accession>
<dbReference type="SMART" id="SM00382">
    <property type="entry name" value="AAA"/>
    <property type="match status" value="1"/>
</dbReference>
<dbReference type="GO" id="GO:0005524">
    <property type="term" value="F:ATP binding"/>
    <property type="evidence" value="ECO:0007669"/>
    <property type="project" value="UniProtKB-KW"/>
</dbReference>
<evidence type="ECO:0000313" key="8">
    <source>
        <dbReference type="EMBL" id="MFC3148520.1"/>
    </source>
</evidence>
<evidence type="ECO:0000256" key="3">
    <source>
        <dbReference type="ARBA" id="ARBA00022741"/>
    </source>
</evidence>